<dbReference type="EMBL" id="MG029262">
    <property type="protein sequence ID" value="AVP12839.1"/>
    <property type="molecule type" value="Genomic_DNA"/>
</dbReference>
<evidence type="ECO:0000256" key="1">
    <source>
        <dbReference type="ARBA" id="ARBA00008889"/>
    </source>
</evidence>
<keyword evidence="2" id="KW-0496">Mitochondrion</keyword>
<dbReference type="SUPFAM" id="SSF160369">
    <property type="entry name" value="Ribosomal protein L10-like"/>
    <property type="match status" value="1"/>
</dbReference>
<dbReference type="RefSeq" id="YP_009478074.1">
    <property type="nucleotide sequence ID" value="NC_037476.1"/>
</dbReference>
<dbReference type="InterPro" id="IPR043141">
    <property type="entry name" value="Ribosomal_uL10-like_sf"/>
</dbReference>
<accession>A0A2P1L4V6</accession>
<sequence>MQVRKIFLKKKAQEIDKQSPYILLFHCSGLISQQWRQFKNLLCAIHGKTLFQPSRNRELPHENKQNGFLAEHASKAGPTCFLYLTRKTPDDTWSQWPPAAASYNQNLVLLYGKFGSTLLNHMDIDEAADLEITSVFQEFFWILFYSSYELCLCFNQPTNKVINQQT</sequence>
<protein>
    <submittedName>
        <fullName evidence="2">Ribosomal protein L10</fullName>
    </submittedName>
</protein>
<proteinExistence type="inferred from homology"/>
<dbReference type="GeneID" id="36494109"/>
<gene>
    <name evidence="2" type="primary">rpl10</name>
    <name evidence="2" type="ORF">AnanMp44</name>
</gene>
<organism evidence="2">
    <name type="scientific">Anthoceros angustus</name>
    <name type="common">Hornwort</name>
    <name type="synonym">Anthoceros formosae</name>
    <dbReference type="NCBI Taxonomy" id="48387"/>
    <lineage>
        <taxon>Eukaryota</taxon>
        <taxon>Viridiplantae</taxon>
        <taxon>Streptophyta</taxon>
        <taxon>Embryophyta</taxon>
        <taxon>Anthocerotophyta</taxon>
        <taxon>Anthocerotopsida</taxon>
        <taxon>Anthocerotidae</taxon>
        <taxon>Anthocerotales</taxon>
        <taxon>Anthocerotaceae</taxon>
        <taxon>Anthoceros</taxon>
    </lineage>
</organism>
<keyword evidence="2" id="KW-0689">Ribosomal protein</keyword>
<dbReference type="GO" id="GO:0005840">
    <property type="term" value="C:ribosome"/>
    <property type="evidence" value="ECO:0007669"/>
    <property type="project" value="UniProtKB-KW"/>
</dbReference>
<name>A0A2P1L4V6_ANTAG</name>
<reference evidence="2" key="1">
    <citation type="journal article" date="2018" name="Bryologist">
        <title>Complete mitochondrial genome sequence of Anthoceros angustus: conservative evolution of the mitogenomes in hornworts.</title>
        <authorList>
            <person name="Dong S."/>
            <person name="Xue J."/>
            <person name="Zhang S."/>
            <person name="Zhang L."/>
            <person name="Wu H."/>
            <person name="Chen Z."/>
            <person name="Goffinet B."/>
            <person name="Liu Y."/>
        </authorList>
    </citation>
    <scope>NUCLEOTIDE SEQUENCE</scope>
</reference>
<keyword evidence="2" id="KW-0687">Ribonucleoprotein</keyword>
<geneLocation type="mitochondrion" evidence="2"/>
<dbReference type="AlphaFoldDB" id="A0A2P1L4V6"/>
<comment type="similarity">
    <text evidence="1">Belongs to the universal ribosomal protein uL10 family.</text>
</comment>
<evidence type="ECO:0000313" key="2">
    <source>
        <dbReference type="EMBL" id="AVP12839.1"/>
    </source>
</evidence>